<dbReference type="AlphaFoldDB" id="A0A803QZ72"/>
<dbReference type="Gramene" id="novel_model_3164_5bd9a17a.2.5bd9b137">
    <property type="protein sequence ID" value="cds.novel_model_3164_5bd9a17a.2.5bd9b137"/>
    <property type="gene ID" value="novel_gene_1691_5bd9a17a"/>
</dbReference>
<name>A0A803QZ72_CANSA</name>
<dbReference type="EnsemblPlants" id="novel_model_3164_5bd9a17a.2.5bd9b137">
    <property type="protein sequence ID" value="cds.novel_model_3164_5bd9a17a.2.5bd9b137"/>
    <property type="gene ID" value="novel_gene_1691_5bd9a17a"/>
</dbReference>
<keyword evidence="1" id="KW-0812">Transmembrane</keyword>
<keyword evidence="1" id="KW-0472">Membrane</keyword>
<organism evidence="2 3">
    <name type="scientific">Cannabis sativa</name>
    <name type="common">Hemp</name>
    <name type="synonym">Marijuana</name>
    <dbReference type="NCBI Taxonomy" id="3483"/>
    <lineage>
        <taxon>Eukaryota</taxon>
        <taxon>Viridiplantae</taxon>
        <taxon>Streptophyta</taxon>
        <taxon>Embryophyta</taxon>
        <taxon>Tracheophyta</taxon>
        <taxon>Spermatophyta</taxon>
        <taxon>Magnoliopsida</taxon>
        <taxon>eudicotyledons</taxon>
        <taxon>Gunneridae</taxon>
        <taxon>Pentapetalae</taxon>
        <taxon>rosids</taxon>
        <taxon>fabids</taxon>
        <taxon>Rosales</taxon>
        <taxon>Cannabaceae</taxon>
        <taxon>Cannabis</taxon>
    </lineage>
</organism>
<evidence type="ECO:0000256" key="1">
    <source>
        <dbReference type="SAM" id="Phobius"/>
    </source>
</evidence>
<protein>
    <submittedName>
        <fullName evidence="2">Uncharacterized protein</fullName>
    </submittedName>
</protein>
<evidence type="ECO:0000313" key="3">
    <source>
        <dbReference type="Proteomes" id="UP000596661"/>
    </source>
</evidence>
<dbReference type="Proteomes" id="UP000596661">
    <property type="component" value="Chromosome 4"/>
</dbReference>
<reference evidence="2" key="2">
    <citation type="submission" date="2021-03" db="UniProtKB">
        <authorList>
            <consortium name="EnsemblPlants"/>
        </authorList>
    </citation>
    <scope>IDENTIFICATION</scope>
</reference>
<reference evidence="2" key="1">
    <citation type="submission" date="2018-11" db="EMBL/GenBank/DDBJ databases">
        <authorList>
            <person name="Grassa J C."/>
        </authorList>
    </citation>
    <scope>NUCLEOTIDE SEQUENCE [LARGE SCALE GENOMIC DNA]</scope>
</reference>
<evidence type="ECO:0000313" key="2">
    <source>
        <dbReference type="EnsemblPlants" id="cds.novel_model_3164_5bd9a17a.2.5bd9b137"/>
    </source>
</evidence>
<proteinExistence type="predicted"/>
<keyword evidence="3" id="KW-1185">Reference proteome</keyword>
<accession>A0A803QZ72</accession>
<dbReference type="EMBL" id="UZAU01000371">
    <property type="status" value="NOT_ANNOTATED_CDS"/>
    <property type="molecule type" value="Genomic_DNA"/>
</dbReference>
<gene>
    <name evidence="2" type="primary">LOC115715157</name>
</gene>
<keyword evidence="1" id="KW-1133">Transmembrane helix</keyword>
<sequence>MFIMLRVPPRRPSRKKTLLMTRTTTLSFARSPRTVGFLYAIGRARSSSTFASTTSRMASKCLARKVLLLHYVFMLFRVLFYLMIFPCFIYPLLSFFYFSTYLCLQVEPRREMN</sequence>
<feature type="transmembrane region" description="Helical" evidence="1">
    <location>
        <begin position="75"/>
        <end position="104"/>
    </location>
</feature>